<evidence type="ECO:0000313" key="2">
    <source>
        <dbReference type="EMBL" id="PIK37508.1"/>
    </source>
</evidence>
<evidence type="ECO:0000313" key="3">
    <source>
        <dbReference type="Proteomes" id="UP000230750"/>
    </source>
</evidence>
<proteinExistence type="predicted"/>
<organism evidence="2 3">
    <name type="scientific">Stichopus japonicus</name>
    <name type="common">Sea cucumber</name>
    <dbReference type="NCBI Taxonomy" id="307972"/>
    <lineage>
        <taxon>Eukaryota</taxon>
        <taxon>Metazoa</taxon>
        <taxon>Echinodermata</taxon>
        <taxon>Eleutherozoa</taxon>
        <taxon>Echinozoa</taxon>
        <taxon>Holothuroidea</taxon>
        <taxon>Aspidochirotacea</taxon>
        <taxon>Aspidochirotida</taxon>
        <taxon>Stichopodidae</taxon>
        <taxon>Apostichopus</taxon>
    </lineage>
</organism>
<accession>A0A2G8JP86</accession>
<dbReference type="EMBL" id="MRZV01001490">
    <property type="protein sequence ID" value="PIK37508.1"/>
    <property type="molecule type" value="Genomic_DNA"/>
</dbReference>
<keyword evidence="3" id="KW-1185">Reference proteome</keyword>
<evidence type="ECO:0000256" key="1">
    <source>
        <dbReference type="SAM" id="MobiDB-lite"/>
    </source>
</evidence>
<comment type="caution">
    <text evidence="2">The sequence shown here is derived from an EMBL/GenBank/DDBJ whole genome shotgun (WGS) entry which is preliminary data.</text>
</comment>
<sequence length="180" mass="19805">MPGVNPFDDSLSSDRMAWALRGEEQPDESLSGWSEEGMLSWPAQWCRDRETAGRCPIGPDGYTEDGGRTSKGEGGPEREPFRGGRTWIPVASSVEQHQGFSADVNSRGQRERRDSKRKDAPNSGPPALNSGNPFLGDTRPADERHFDGREPHVYGDGGETNIGKNNLLFAGAEEDCRRCR</sequence>
<reference evidence="2 3" key="1">
    <citation type="journal article" date="2017" name="PLoS Biol.">
        <title>The sea cucumber genome provides insights into morphological evolution and visceral regeneration.</title>
        <authorList>
            <person name="Zhang X."/>
            <person name="Sun L."/>
            <person name="Yuan J."/>
            <person name="Sun Y."/>
            <person name="Gao Y."/>
            <person name="Zhang L."/>
            <person name="Li S."/>
            <person name="Dai H."/>
            <person name="Hamel J.F."/>
            <person name="Liu C."/>
            <person name="Yu Y."/>
            <person name="Liu S."/>
            <person name="Lin W."/>
            <person name="Guo K."/>
            <person name="Jin S."/>
            <person name="Xu P."/>
            <person name="Storey K.B."/>
            <person name="Huan P."/>
            <person name="Zhang T."/>
            <person name="Zhou Y."/>
            <person name="Zhang J."/>
            <person name="Lin C."/>
            <person name="Li X."/>
            <person name="Xing L."/>
            <person name="Huo D."/>
            <person name="Sun M."/>
            <person name="Wang L."/>
            <person name="Mercier A."/>
            <person name="Li F."/>
            <person name="Yang H."/>
            <person name="Xiang J."/>
        </authorList>
    </citation>
    <scope>NUCLEOTIDE SEQUENCE [LARGE SCALE GENOMIC DNA]</scope>
    <source>
        <strain evidence="2">Shaxun</strain>
        <tissue evidence="2">Muscle</tissue>
    </source>
</reference>
<name>A0A2G8JP86_STIJA</name>
<dbReference type="Proteomes" id="UP000230750">
    <property type="component" value="Unassembled WGS sequence"/>
</dbReference>
<protein>
    <submittedName>
        <fullName evidence="2">Uncharacterized protein</fullName>
    </submittedName>
</protein>
<feature type="compositionally biased region" description="Polar residues" evidence="1">
    <location>
        <begin position="93"/>
        <end position="107"/>
    </location>
</feature>
<feature type="compositionally biased region" description="Basic and acidic residues" evidence="1">
    <location>
        <begin position="65"/>
        <end position="82"/>
    </location>
</feature>
<feature type="compositionally biased region" description="Basic and acidic residues" evidence="1">
    <location>
        <begin position="108"/>
        <end position="120"/>
    </location>
</feature>
<feature type="region of interest" description="Disordered" evidence="1">
    <location>
        <begin position="51"/>
        <end position="164"/>
    </location>
</feature>
<feature type="region of interest" description="Disordered" evidence="1">
    <location>
        <begin position="1"/>
        <end position="36"/>
    </location>
</feature>
<dbReference type="AlphaFoldDB" id="A0A2G8JP86"/>
<gene>
    <name evidence="2" type="ORF">BSL78_25663</name>
</gene>
<feature type="compositionally biased region" description="Basic and acidic residues" evidence="1">
    <location>
        <begin position="139"/>
        <end position="153"/>
    </location>
</feature>